<gene>
    <name evidence="13" type="ORF">Nepgr_027360</name>
</gene>
<dbReference type="SMART" id="SM00242">
    <property type="entry name" value="MYSc"/>
    <property type="match status" value="1"/>
</dbReference>
<feature type="region of interest" description="Disordered" evidence="10">
    <location>
        <begin position="1047"/>
        <end position="1091"/>
    </location>
</feature>
<dbReference type="Proteomes" id="UP001279734">
    <property type="component" value="Unassembled WGS sequence"/>
</dbReference>
<dbReference type="InterPro" id="IPR004009">
    <property type="entry name" value="SH3_Myosin"/>
</dbReference>
<feature type="coiled-coil region" evidence="9">
    <location>
        <begin position="977"/>
        <end position="1011"/>
    </location>
</feature>
<dbReference type="SMART" id="SM00015">
    <property type="entry name" value="IQ"/>
    <property type="match status" value="3"/>
</dbReference>
<evidence type="ECO:0000259" key="11">
    <source>
        <dbReference type="PROSITE" id="PS51456"/>
    </source>
</evidence>
<dbReference type="GO" id="GO:0051015">
    <property type="term" value="F:actin filament binding"/>
    <property type="evidence" value="ECO:0007669"/>
    <property type="project" value="TreeGrafter"/>
</dbReference>
<dbReference type="InterPro" id="IPR057535">
    <property type="entry name" value="MYO1-3_N_SH3"/>
</dbReference>
<dbReference type="Gene3D" id="1.20.58.530">
    <property type="match status" value="1"/>
</dbReference>
<evidence type="ECO:0000256" key="5">
    <source>
        <dbReference type="ARBA" id="ARBA00023123"/>
    </source>
</evidence>
<evidence type="ECO:0000256" key="9">
    <source>
        <dbReference type="SAM" id="Coils"/>
    </source>
</evidence>
<keyword evidence="2 8" id="KW-0067">ATP-binding</keyword>
<dbReference type="PROSITE" id="PS51844">
    <property type="entry name" value="SH3_LIKE"/>
    <property type="match status" value="1"/>
</dbReference>
<comment type="similarity">
    <text evidence="8">Belongs to the TRAFAC class myosin-kinesin ATPase superfamily. Myosin family.</text>
</comment>
<evidence type="ECO:0000256" key="4">
    <source>
        <dbReference type="ARBA" id="ARBA00023054"/>
    </source>
</evidence>
<evidence type="ECO:0000256" key="3">
    <source>
        <dbReference type="ARBA" id="ARBA00022860"/>
    </source>
</evidence>
<feature type="compositionally biased region" description="Basic and acidic residues" evidence="10">
    <location>
        <begin position="19"/>
        <end position="30"/>
    </location>
</feature>
<comment type="caution">
    <text evidence="13">The sequence shown here is derived from an EMBL/GenBank/DDBJ whole genome shotgun (WGS) entry which is preliminary data.</text>
</comment>
<feature type="region of interest" description="Disordered" evidence="10">
    <location>
        <begin position="1"/>
        <end position="53"/>
    </location>
</feature>
<keyword evidence="1 8" id="KW-0547">Nucleotide-binding</keyword>
<dbReference type="Pfam" id="PF00063">
    <property type="entry name" value="Myosin_head"/>
    <property type="match status" value="1"/>
</dbReference>
<keyword evidence="14" id="KW-1185">Reference proteome</keyword>
<organism evidence="13 14">
    <name type="scientific">Nepenthes gracilis</name>
    <name type="common">Slender pitcher plant</name>
    <dbReference type="NCBI Taxonomy" id="150966"/>
    <lineage>
        <taxon>Eukaryota</taxon>
        <taxon>Viridiplantae</taxon>
        <taxon>Streptophyta</taxon>
        <taxon>Embryophyta</taxon>
        <taxon>Tracheophyta</taxon>
        <taxon>Spermatophyta</taxon>
        <taxon>Magnoliopsida</taxon>
        <taxon>eudicotyledons</taxon>
        <taxon>Gunneridae</taxon>
        <taxon>Pentapetalae</taxon>
        <taxon>Caryophyllales</taxon>
        <taxon>Nepenthaceae</taxon>
        <taxon>Nepenthes</taxon>
    </lineage>
</organism>
<dbReference type="GO" id="GO:0016020">
    <property type="term" value="C:membrane"/>
    <property type="evidence" value="ECO:0007669"/>
    <property type="project" value="TreeGrafter"/>
</dbReference>
<evidence type="ECO:0000256" key="7">
    <source>
        <dbReference type="ARBA" id="ARBA00023203"/>
    </source>
</evidence>
<dbReference type="InterPro" id="IPR036961">
    <property type="entry name" value="Kinesin_motor_dom_sf"/>
</dbReference>
<reference evidence="13" key="1">
    <citation type="submission" date="2023-05" db="EMBL/GenBank/DDBJ databases">
        <title>Nepenthes gracilis genome sequencing.</title>
        <authorList>
            <person name="Fukushima K."/>
        </authorList>
    </citation>
    <scope>NUCLEOTIDE SEQUENCE</scope>
    <source>
        <strain evidence="13">SING2019-196</strain>
    </source>
</reference>
<dbReference type="Gene3D" id="3.40.850.10">
    <property type="entry name" value="Kinesin motor domain"/>
    <property type="match status" value="1"/>
</dbReference>
<evidence type="ECO:0000313" key="14">
    <source>
        <dbReference type="Proteomes" id="UP001279734"/>
    </source>
</evidence>
<dbReference type="Gene3D" id="1.20.5.190">
    <property type="match status" value="1"/>
</dbReference>
<dbReference type="InterPro" id="IPR000048">
    <property type="entry name" value="IQ_motif_EF-hand-BS"/>
</dbReference>
<dbReference type="InterPro" id="IPR001609">
    <property type="entry name" value="Myosin_head_motor_dom-like"/>
</dbReference>
<evidence type="ECO:0000256" key="1">
    <source>
        <dbReference type="ARBA" id="ARBA00022741"/>
    </source>
</evidence>
<dbReference type="GO" id="GO:0007015">
    <property type="term" value="P:actin filament organization"/>
    <property type="evidence" value="ECO:0007669"/>
    <property type="project" value="TreeGrafter"/>
</dbReference>
<proteinExistence type="inferred from homology"/>
<accession>A0AAD3TBL4</accession>
<keyword evidence="3" id="KW-0112">Calmodulin-binding</keyword>
<dbReference type="InterPro" id="IPR036022">
    <property type="entry name" value="MYSc_Myo8"/>
</dbReference>
<keyword evidence="5 8" id="KW-0518">Myosin</keyword>
<dbReference type="GO" id="GO:0005516">
    <property type="term" value="F:calmodulin binding"/>
    <property type="evidence" value="ECO:0007669"/>
    <property type="project" value="UniProtKB-KW"/>
</dbReference>
<dbReference type="PANTHER" id="PTHR13140">
    <property type="entry name" value="MYOSIN"/>
    <property type="match status" value="1"/>
</dbReference>
<feature type="binding site" evidence="8">
    <location>
        <begin position="284"/>
        <end position="291"/>
    </location>
    <ligand>
        <name>ATP</name>
        <dbReference type="ChEBI" id="CHEBI:30616"/>
    </ligand>
</feature>
<feature type="region of interest" description="Actin-binding" evidence="8">
    <location>
        <begin position="726"/>
        <end position="748"/>
    </location>
</feature>
<dbReference type="GO" id="GO:0005737">
    <property type="term" value="C:cytoplasm"/>
    <property type="evidence" value="ECO:0007669"/>
    <property type="project" value="TreeGrafter"/>
</dbReference>
<keyword evidence="7 8" id="KW-0009">Actin-binding</keyword>
<dbReference type="Gene3D" id="6.20.240.20">
    <property type="match status" value="1"/>
</dbReference>
<evidence type="ECO:0000313" key="13">
    <source>
        <dbReference type="EMBL" id="GMH25517.1"/>
    </source>
</evidence>
<keyword evidence="6 8" id="KW-0505">Motor protein</keyword>
<dbReference type="PANTHER" id="PTHR13140:SF706">
    <property type="entry name" value="DILUTE CLASS UNCONVENTIONAL MYOSIN, ISOFORM C"/>
    <property type="match status" value="1"/>
</dbReference>
<feature type="domain" description="Myosin motor" evidence="11">
    <location>
        <begin position="193"/>
        <end position="846"/>
    </location>
</feature>
<protein>
    <submittedName>
        <fullName evidence="13">Uncharacterized protein</fullName>
    </submittedName>
</protein>
<dbReference type="GO" id="GO:0030048">
    <property type="term" value="P:actin filament-based movement"/>
    <property type="evidence" value="ECO:0007669"/>
    <property type="project" value="UniProtKB-ARBA"/>
</dbReference>
<evidence type="ECO:0000256" key="2">
    <source>
        <dbReference type="ARBA" id="ARBA00022840"/>
    </source>
</evidence>
<evidence type="ECO:0000256" key="10">
    <source>
        <dbReference type="SAM" id="MobiDB-lite"/>
    </source>
</evidence>
<dbReference type="EMBL" id="BSYO01000029">
    <property type="protein sequence ID" value="GMH25517.1"/>
    <property type="molecule type" value="Genomic_DNA"/>
</dbReference>
<dbReference type="AlphaFoldDB" id="A0AAD3TBL4"/>
<keyword evidence="4 9" id="KW-0175">Coiled coil</keyword>
<dbReference type="GO" id="GO:0016459">
    <property type="term" value="C:myosin complex"/>
    <property type="evidence" value="ECO:0007669"/>
    <property type="project" value="UniProtKB-KW"/>
</dbReference>
<dbReference type="GO" id="GO:0000146">
    <property type="term" value="F:microfilament motor activity"/>
    <property type="evidence" value="ECO:0007669"/>
    <property type="project" value="TreeGrafter"/>
</dbReference>
<evidence type="ECO:0000256" key="8">
    <source>
        <dbReference type="PROSITE-ProRule" id="PRU00782"/>
    </source>
</evidence>
<dbReference type="Gene3D" id="1.20.120.720">
    <property type="entry name" value="Myosin VI head, motor domain, U50 subdomain"/>
    <property type="match status" value="1"/>
</dbReference>
<sequence>MLSTSPSTIVRSSLEEMLDNIRRRDEKPKDLPPALPSRPNSKARQPPGRRSLPVSIRVSEDSCDGKAEVKRKSEGCREAGELSIRGNSFGKKIKSDQLGESPYVSNSEKTLNEERSGVAAVTSTARSVAEWDDYIGYFIKKKLRVWCRLPTGQWEMGQIQSTSGEESRVQLSNGNVVKVSMTELLPANPEILVGVDNLIQLSYLNEPSVLYNLQYRYSHDKIYSKAGPVLIAINPFKNLQIYGNNYITAYRKKLVDSPHVFAAADAAYNEMIRDGVNQSVILSGESGAGKTETAKLAMQYLAALGGSVGGIEHEVLQTSCILEAFGNAKTSRNNNSSRFGKLIDIHFSMVGKICGASIQTSLLEKSRVVQLAKGERSYHVFYQLCAGAPSVLRGKLNIKMANEYHYLNQSNCLAIDDVDDAQLFYELMKALDIVRICKEDQESIFAMLAVVLWLGNMSFQVIDAEGHVEVLEDEAIATASRLMGCSAQDLMLLTLQQAIDTRDALAKFIYARLFDWLVEKINKSLEVGKQWNGRSISILDIYGFESFQENSFEQFCINYANERLLQHFIRHLLKLEQEDYEADGIDWTKVHFEDNQECLNLFEKKPLGLLSLLDEESNFPKSTDLSFANKLKQHLNSNPFFKEGRDGTFSVRHFAGEVLYDTNGFLEKNRDPLCYESIYLLSCSCPLLQLFATNVVQSQDSFGNVGQSGVLNVQRQSVGAKLKGQLYKLMQRLESTMPHFIHCIKPNTKQLPDIYEKDLVLHQLRCCGVLEVIKIARSGYPIRITHQEFAQRYGFLVLDKTVSQDPLSISIAVLQQFKIMLEMYRVGYTKLYFRTGQIGEFENTRKRVLQSIVGVQRLFRGYKARSQFCKLKRTVATLQAFVRAENARRKWVSLSKNDVVDSQKQMHKRGASETLDEKQRAIIQLQSVIRGCLTRKHLYSIQNLGNRCVRSNWQQGSNISEVKDLCKEHNEVPSSVLLELQKRISKADATLAQKEEENEALRAHLQQYDKRWSEYEAKMRSMEDMWQKQIMSLQLSLAAANRSLASENITGCPGRSDASPSPRYESDDNLSVGSRTPGGITPLKLFNPVPDIGEGRQPNGGLNEVNHLIKEFEQQREVFDRDAKALVDVKSGPLAPAMNANEELRRLKFRFELWKRDYKVRLRETKVMIHKMGNPDSRRKWWGKLTIKIT</sequence>
<dbReference type="PROSITE" id="PS51456">
    <property type="entry name" value="MYOSIN_MOTOR"/>
    <property type="match status" value="1"/>
</dbReference>
<evidence type="ECO:0000256" key="6">
    <source>
        <dbReference type="ARBA" id="ARBA00023175"/>
    </source>
</evidence>
<feature type="domain" description="Myosin N-terminal SH3-like" evidence="12">
    <location>
        <begin position="140"/>
        <end position="189"/>
    </location>
</feature>
<name>A0AAD3TBL4_NEPGR</name>
<feature type="compositionally biased region" description="Polar residues" evidence="10">
    <location>
        <begin position="1"/>
        <end position="11"/>
    </location>
</feature>
<dbReference type="InterPro" id="IPR027417">
    <property type="entry name" value="P-loop_NTPase"/>
</dbReference>
<dbReference type="Gene3D" id="1.10.10.820">
    <property type="match status" value="1"/>
</dbReference>
<dbReference type="PROSITE" id="PS50096">
    <property type="entry name" value="IQ"/>
    <property type="match status" value="2"/>
</dbReference>
<dbReference type="Pfam" id="PF00612">
    <property type="entry name" value="IQ"/>
    <property type="match status" value="2"/>
</dbReference>
<dbReference type="SUPFAM" id="SSF52540">
    <property type="entry name" value="P-loop containing nucleoside triphosphate hydrolases"/>
    <property type="match status" value="1"/>
</dbReference>
<evidence type="ECO:0000259" key="12">
    <source>
        <dbReference type="PROSITE" id="PS51844"/>
    </source>
</evidence>
<dbReference type="GO" id="GO:0005524">
    <property type="term" value="F:ATP binding"/>
    <property type="evidence" value="ECO:0007669"/>
    <property type="project" value="UniProtKB-UniRule"/>
</dbReference>
<dbReference type="FunFam" id="1.10.10.820:FF:000001">
    <property type="entry name" value="Myosin heavy chain"/>
    <property type="match status" value="1"/>
</dbReference>
<dbReference type="Pfam" id="PF25369">
    <property type="entry name" value="SH3_VIII-1_N"/>
    <property type="match status" value="1"/>
</dbReference>
<dbReference type="PRINTS" id="PR00193">
    <property type="entry name" value="MYOSINHEAVY"/>
</dbReference>
<dbReference type="CDD" id="cd01383">
    <property type="entry name" value="MYSc_Myo8"/>
    <property type="match status" value="1"/>
</dbReference>